<dbReference type="Pfam" id="PF00302">
    <property type="entry name" value="CAT"/>
    <property type="match status" value="1"/>
</dbReference>
<dbReference type="AlphaFoldDB" id="A0A1M6FKC9"/>
<evidence type="ECO:0000256" key="11">
    <source>
        <dbReference type="RuleBase" id="RU004156"/>
    </source>
</evidence>
<comment type="function">
    <text evidence="1 10">This enzyme is an effector of chloramphenicol resistance in bacteria.</text>
</comment>
<dbReference type="GO" id="GO:0046677">
    <property type="term" value="P:response to antibiotic"/>
    <property type="evidence" value="ECO:0007669"/>
    <property type="project" value="UniProtKB-KW"/>
</dbReference>
<dbReference type="RefSeq" id="WP_073005987.1">
    <property type="nucleotide sequence ID" value="NZ_FQZO01000002.1"/>
</dbReference>
<keyword evidence="6 10" id="KW-0808">Transferase</keyword>
<dbReference type="InterPro" id="IPR001707">
    <property type="entry name" value="Cmp_AcTrfase"/>
</dbReference>
<comment type="similarity">
    <text evidence="2 11">Belongs to the chloramphenicol acetyltransferase family.</text>
</comment>
<organism evidence="12 13">
    <name type="scientific">Clostridium amylolyticum</name>
    <dbReference type="NCBI Taxonomy" id="1121298"/>
    <lineage>
        <taxon>Bacteria</taxon>
        <taxon>Bacillati</taxon>
        <taxon>Bacillota</taxon>
        <taxon>Clostridia</taxon>
        <taxon>Eubacteriales</taxon>
        <taxon>Clostridiaceae</taxon>
        <taxon>Clostridium</taxon>
    </lineage>
</organism>
<dbReference type="PANTHER" id="PTHR38474">
    <property type="entry name" value="SLR0299 PROTEIN"/>
    <property type="match status" value="1"/>
</dbReference>
<dbReference type="SMART" id="SM01059">
    <property type="entry name" value="CAT"/>
    <property type="match status" value="1"/>
</dbReference>
<dbReference type="SUPFAM" id="SSF52777">
    <property type="entry name" value="CoA-dependent acyltransferases"/>
    <property type="match status" value="1"/>
</dbReference>
<reference evidence="12 13" key="1">
    <citation type="submission" date="2016-11" db="EMBL/GenBank/DDBJ databases">
        <authorList>
            <person name="Jaros S."/>
            <person name="Januszkiewicz K."/>
            <person name="Wedrychowicz H."/>
        </authorList>
    </citation>
    <scope>NUCLEOTIDE SEQUENCE [LARGE SCALE GENOMIC DNA]</scope>
    <source>
        <strain evidence="12 13">DSM 21864</strain>
    </source>
</reference>
<proteinExistence type="inferred from homology"/>
<feature type="active site" description="Proton acceptor" evidence="9">
    <location>
        <position position="190"/>
    </location>
</feature>
<dbReference type="InterPro" id="IPR018372">
    <property type="entry name" value="Chloramphenicol_AcTrfase_AS"/>
</dbReference>
<evidence type="ECO:0000313" key="13">
    <source>
        <dbReference type="Proteomes" id="UP000184080"/>
    </source>
</evidence>
<dbReference type="EC" id="2.3.1.28" evidence="4 10"/>
<comment type="subunit">
    <text evidence="3">Homotrimer.</text>
</comment>
<evidence type="ECO:0000256" key="4">
    <source>
        <dbReference type="ARBA" id="ARBA00013235"/>
    </source>
</evidence>
<evidence type="ECO:0000256" key="9">
    <source>
        <dbReference type="PIRSR" id="PIRSR000440-1"/>
    </source>
</evidence>
<evidence type="ECO:0000256" key="8">
    <source>
        <dbReference type="ARBA" id="ARBA00023315"/>
    </source>
</evidence>
<evidence type="ECO:0000313" key="12">
    <source>
        <dbReference type="EMBL" id="SHI98168.1"/>
    </source>
</evidence>
<dbReference type="PROSITE" id="PS00100">
    <property type="entry name" value="CAT"/>
    <property type="match status" value="1"/>
</dbReference>
<dbReference type="PANTHER" id="PTHR38474:SF2">
    <property type="entry name" value="CHLORAMPHENICOL ACETYLTRANSFERASE"/>
    <property type="match status" value="1"/>
</dbReference>
<evidence type="ECO:0000256" key="2">
    <source>
        <dbReference type="ARBA" id="ARBA00010571"/>
    </source>
</evidence>
<name>A0A1M6FKC9_9CLOT</name>
<dbReference type="Proteomes" id="UP000184080">
    <property type="component" value="Unassembled WGS sequence"/>
</dbReference>
<dbReference type="InterPro" id="IPR023213">
    <property type="entry name" value="CAT-like_dom_sf"/>
</dbReference>
<gene>
    <name evidence="12" type="ORF">SAMN05444401_1979</name>
</gene>
<dbReference type="GO" id="GO:0008811">
    <property type="term" value="F:chloramphenicol O-acetyltransferase activity"/>
    <property type="evidence" value="ECO:0007669"/>
    <property type="project" value="UniProtKB-EC"/>
</dbReference>
<comment type="catalytic activity">
    <reaction evidence="10">
        <text>chloramphenicol + acetyl-CoA = chloramphenicol 3-acetate + CoA</text>
        <dbReference type="Rhea" id="RHEA:18421"/>
        <dbReference type="ChEBI" id="CHEBI:16730"/>
        <dbReference type="ChEBI" id="CHEBI:17698"/>
        <dbReference type="ChEBI" id="CHEBI:57287"/>
        <dbReference type="ChEBI" id="CHEBI:57288"/>
        <dbReference type="EC" id="2.3.1.28"/>
    </reaction>
</comment>
<keyword evidence="8 10" id="KW-0012">Acyltransferase</keyword>
<evidence type="ECO:0000256" key="10">
    <source>
        <dbReference type="RuleBase" id="RU000503"/>
    </source>
</evidence>
<evidence type="ECO:0000256" key="7">
    <source>
        <dbReference type="ARBA" id="ARBA00023251"/>
    </source>
</evidence>
<accession>A0A1M6FKC9</accession>
<evidence type="ECO:0000256" key="6">
    <source>
        <dbReference type="ARBA" id="ARBA00022679"/>
    </source>
</evidence>
<dbReference type="EMBL" id="FQZO01000002">
    <property type="protein sequence ID" value="SHI98168.1"/>
    <property type="molecule type" value="Genomic_DNA"/>
</dbReference>
<dbReference type="OrthoDB" id="9801766at2"/>
<keyword evidence="13" id="KW-1185">Reference proteome</keyword>
<protein>
    <recommendedName>
        <fullName evidence="5 10">Chloramphenicol acetyltransferase</fullName>
        <ecNumber evidence="4 10">2.3.1.28</ecNumber>
    </recommendedName>
</protein>
<keyword evidence="7 10" id="KW-0046">Antibiotic resistance</keyword>
<dbReference type="Gene3D" id="3.30.559.10">
    <property type="entry name" value="Chloramphenicol acetyltransferase-like domain"/>
    <property type="match status" value="1"/>
</dbReference>
<dbReference type="NCBIfam" id="NF000491">
    <property type="entry name" value="chloram_CatA"/>
    <property type="match status" value="1"/>
</dbReference>
<evidence type="ECO:0000256" key="3">
    <source>
        <dbReference type="ARBA" id="ARBA00011233"/>
    </source>
</evidence>
<sequence length="214" mass="25025">MQFKIIDMEKWKRKEYFEHYYNNVPCTYSLTTNIDITILLNTINNQNFKFYPVMIYCISSIVNAHDEFKTSIDDDGNVGVFDIINPSYTIFDKGTQTFSSIWTDYNSDFISFYKNYLNDMEQYGIIDKPIAKPEITPNLFNISSIPWTIFTSFNLNIDKGTKYLLPIFTIGKFFEQDDKMLLPLSLQVHHAVCDGFHASRFINELQEAVNSFPL</sequence>
<dbReference type="PIRSF" id="PIRSF000440">
    <property type="entry name" value="CAT"/>
    <property type="match status" value="1"/>
</dbReference>
<evidence type="ECO:0000256" key="1">
    <source>
        <dbReference type="ARBA" id="ARBA00002150"/>
    </source>
</evidence>
<evidence type="ECO:0000256" key="5">
    <source>
        <dbReference type="ARBA" id="ARBA00020291"/>
    </source>
</evidence>